<organism evidence="1 2">
    <name type="scientific">Paenibacillus filicis</name>
    <dbReference type="NCBI Taxonomy" id="669464"/>
    <lineage>
        <taxon>Bacteria</taxon>
        <taxon>Bacillati</taxon>
        <taxon>Bacillota</taxon>
        <taxon>Bacilli</taxon>
        <taxon>Bacillales</taxon>
        <taxon>Paenibacillaceae</taxon>
        <taxon>Paenibacillus</taxon>
    </lineage>
</organism>
<evidence type="ECO:0000313" key="1">
    <source>
        <dbReference type="EMBL" id="MEK8127845.1"/>
    </source>
</evidence>
<comment type="caution">
    <text evidence="1">The sequence shown here is derived from an EMBL/GenBank/DDBJ whole genome shotgun (WGS) entry which is preliminary data.</text>
</comment>
<gene>
    <name evidence="1" type="ORF">WMW72_07935</name>
</gene>
<name>A0ABU9DIE8_9BACL</name>
<dbReference type="Proteomes" id="UP001469365">
    <property type="component" value="Unassembled WGS sequence"/>
</dbReference>
<dbReference type="RefSeq" id="WP_341414891.1">
    <property type="nucleotide sequence ID" value="NZ_JBBPCC010000003.1"/>
</dbReference>
<accession>A0ABU9DIE8</accession>
<keyword evidence="2" id="KW-1185">Reference proteome</keyword>
<evidence type="ECO:0000313" key="2">
    <source>
        <dbReference type="Proteomes" id="UP001469365"/>
    </source>
</evidence>
<reference evidence="1 2" key="1">
    <citation type="submission" date="2024-04" db="EMBL/GenBank/DDBJ databases">
        <title>draft genome sequnece of Paenibacillus filicis.</title>
        <authorList>
            <person name="Kim D.-U."/>
        </authorList>
    </citation>
    <scope>NUCLEOTIDE SEQUENCE [LARGE SCALE GENOMIC DNA]</scope>
    <source>
        <strain evidence="1 2">KACC14197</strain>
    </source>
</reference>
<sequence>MNPFEKIFNYQVMSRLQESGTFTVTAHERAWLGTMLEHPSAEEAFSSDTLEKLRSLLQTDAPTPKGTHFVEKARSSQRQIYHPLLRVLRRLIATQSGLRLTCRTKHGLEFQQQSGFPYKLEYSMVKQEWYLIWYHTRHKTLMNTKLAHITAVSEQQIPADQSEPLMTAIAGRLEHKKRTALVEIVERYHKELSRILYAFSCFEKEVAYDEAQHRYTIRLQFMSDESEYVLSKLRFLGKRVRVIEGLYLQQRMAESASKALARYGVDVLEEEEVSGQAIG</sequence>
<protein>
    <submittedName>
        <fullName evidence="1">WYL domain-containing protein</fullName>
    </submittedName>
</protein>
<dbReference type="EMBL" id="JBBPCC010000003">
    <property type="protein sequence ID" value="MEK8127845.1"/>
    <property type="molecule type" value="Genomic_DNA"/>
</dbReference>
<dbReference type="PROSITE" id="PS52050">
    <property type="entry name" value="WYL"/>
    <property type="match status" value="1"/>
</dbReference>
<proteinExistence type="predicted"/>